<gene>
    <name evidence="5" type="ORF">CR152_20390</name>
</gene>
<dbReference type="PROSITE" id="PS50112">
    <property type="entry name" value="PAS"/>
    <property type="match status" value="1"/>
</dbReference>
<dbReference type="InterPro" id="IPR011006">
    <property type="entry name" value="CheY-like_superfamily"/>
</dbReference>
<dbReference type="SMART" id="SM00448">
    <property type="entry name" value="REC"/>
    <property type="match status" value="1"/>
</dbReference>
<dbReference type="InterPro" id="IPR001789">
    <property type="entry name" value="Sig_transdc_resp-reg_receiver"/>
</dbReference>
<reference evidence="5" key="1">
    <citation type="submission" date="2017-10" db="EMBL/GenBank/DDBJ databases">
        <title>Massilia psychrophilum sp. nov., a novel purple-pigmented bacterium isolated from Tianshan glacier, Xinjiang Municipality, China.</title>
        <authorList>
            <person name="Wang H."/>
        </authorList>
    </citation>
    <scope>NUCLEOTIDE SEQUENCE [LARGE SCALE GENOMIC DNA]</scope>
    <source>
        <strain evidence="5">B2</strain>
    </source>
</reference>
<keyword evidence="6" id="KW-1185">Reference proteome</keyword>
<dbReference type="InterPro" id="IPR035965">
    <property type="entry name" value="PAS-like_dom_sf"/>
</dbReference>
<dbReference type="Gene3D" id="3.30.450.20">
    <property type="entry name" value="PAS domain"/>
    <property type="match status" value="1"/>
</dbReference>
<dbReference type="Pfam" id="PF13426">
    <property type="entry name" value="PAS_9"/>
    <property type="match status" value="1"/>
</dbReference>
<dbReference type="EMBL" id="CP024608">
    <property type="protein sequence ID" value="ATQ76611.1"/>
    <property type="molecule type" value="Genomic_DNA"/>
</dbReference>
<evidence type="ECO:0000259" key="3">
    <source>
        <dbReference type="PROSITE" id="PS50110"/>
    </source>
</evidence>
<organism evidence="5 6">
    <name type="scientific">Massilia violaceinigra</name>
    <dbReference type="NCBI Taxonomy" id="2045208"/>
    <lineage>
        <taxon>Bacteria</taxon>
        <taxon>Pseudomonadati</taxon>
        <taxon>Pseudomonadota</taxon>
        <taxon>Betaproteobacteria</taxon>
        <taxon>Burkholderiales</taxon>
        <taxon>Oxalobacteraceae</taxon>
        <taxon>Telluria group</taxon>
        <taxon>Massilia</taxon>
    </lineage>
</organism>
<keyword evidence="1" id="KW-0597">Phosphoprotein</keyword>
<name>A0A2D2DNR8_9BURK</name>
<feature type="region of interest" description="Disordered" evidence="2">
    <location>
        <begin position="1"/>
        <end position="28"/>
    </location>
</feature>
<dbReference type="SMART" id="SM00091">
    <property type="entry name" value="PAS"/>
    <property type="match status" value="1"/>
</dbReference>
<evidence type="ECO:0000256" key="1">
    <source>
        <dbReference type="PROSITE-ProRule" id="PRU00169"/>
    </source>
</evidence>
<accession>A0A2D2DNR8</accession>
<dbReference type="AlphaFoldDB" id="A0A2D2DNR8"/>
<dbReference type="OrthoDB" id="9787688at2"/>
<dbReference type="PROSITE" id="PS50110">
    <property type="entry name" value="RESPONSE_REGULATORY"/>
    <property type="match status" value="1"/>
</dbReference>
<dbReference type="KEGG" id="mass:CR152_20390"/>
<feature type="domain" description="Response regulatory" evidence="3">
    <location>
        <begin position="36"/>
        <end position="198"/>
    </location>
</feature>
<sequence>MSASSTDNIPNGDLIIEDDDPSDVSASPTHELTPWRILIVDDDVDVHVVTKFALSNAQFQGRRLSFLHAYSGKEAIETLRATQDIALVLLDVIMETEDAGLRVARQIREALHNELVRIVLRTGQPGQALEHSIICDYDINDFWCKADLTTRKLFTTVIASLRAYASLQAAAAERAAMAAELDKARQVQALLGQQALVLKLDPKGHIIEASDRLCELTGRRRDTLIGRDLHALHTGTFPEALVDDIKLSLARDGAWSGDIQTRATDGSALHLRCALLALSEPGGAPYEYLAVATLFEPSPTPGA</sequence>
<feature type="modified residue" description="4-aspartylphosphate" evidence="1">
    <location>
        <position position="91"/>
    </location>
</feature>
<dbReference type="SUPFAM" id="SSF55785">
    <property type="entry name" value="PYP-like sensor domain (PAS domain)"/>
    <property type="match status" value="1"/>
</dbReference>
<evidence type="ECO:0000256" key="2">
    <source>
        <dbReference type="SAM" id="MobiDB-lite"/>
    </source>
</evidence>
<dbReference type="RefSeq" id="WP_099877822.1">
    <property type="nucleotide sequence ID" value="NZ_CP024608.1"/>
</dbReference>
<dbReference type="Proteomes" id="UP000229897">
    <property type="component" value="Chromosome"/>
</dbReference>
<dbReference type="CDD" id="cd00130">
    <property type="entry name" value="PAS"/>
    <property type="match status" value="1"/>
</dbReference>
<dbReference type="GO" id="GO:0000160">
    <property type="term" value="P:phosphorelay signal transduction system"/>
    <property type="evidence" value="ECO:0007669"/>
    <property type="project" value="InterPro"/>
</dbReference>
<protein>
    <submittedName>
        <fullName evidence="5">Response regulator</fullName>
    </submittedName>
</protein>
<dbReference type="SUPFAM" id="SSF52172">
    <property type="entry name" value="CheY-like"/>
    <property type="match status" value="1"/>
</dbReference>
<evidence type="ECO:0000313" key="6">
    <source>
        <dbReference type="Proteomes" id="UP000229897"/>
    </source>
</evidence>
<evidence type="ECO:0000259" key="4">
    <source>
        <dbReference type="PROSITE" id="PS50112"/>
    </source>
</evidence>
<dbReference type="Gene3D" id="3.40.50.2300">
    <property type="match status" value="1"/>
</dbReference>
<feature type="domain" description="PAS" evidence="4">
    <location>
        <begin position="182"/>
        <end position="229"/>
    </location>
</feature>
<dbReference type="InterPro" id="IPR000014">
    <property type="entry name" value="PAS"/>
</dbReference>
<proteinExistence type="predicted"/>
<evidence type="ECO:0000313" key="5">
    <source>
        <dbReference type="EMBL" id="ATQ76611.1"/>
    </source>
</evidence>